<dbReference type="EMBL" id="HBIO01011674">
    <property type="protein sequence ID" value="CAE0464242.1"/>
    <property type="molecule type" value="Transcribed_RNA"/>
</dbReference>
<dbReference type="InterPro" id="IPR036598">
    <property type="entry name" value="GOLD_dom_sf"/>
</dbReference>
<feature type="region of interest" description="Disordered" evidence="2">
    <location>
        <begin position="1"/>
        <end position="59"/>
    </location>
</feature>
<dbReference type="SUPFAM" id="SSF101576">
    <property type="entry name" value="Supernatant protein factor (SPF), C-terminal domain"/>
    <property type="match status" value="1"/>
</dbReference>
<sequence length="537" mass="59793">MDSFISDSYDRAESSSDVLNLNASKSLEEKNPPENRHLEQSSVEEGNGNHSTDRPQMNSIIPLKIDASATKPEAEIKPKIISVKSALTPSKVMITHNNKPRQVNEFEEANDEIAELLLTNRITIHESSKLQAILRENASLKDKITKLKTLLGRSAKASKETKAELDAHKRLLDVAKKEVERLNDRVEALASRPTHMDLLADFETNFDRALMNLHTDDVIPSIKQSVGQSTGDQDADGGDENVSAMLMNELSQSRARMEHLEGINASLMKRSAQLETQNSEILRERESVHLKTSNLQLELRMAKMETENASRSMREKAASLNEMQMEIDLVTKSAMDANARAAEGVEVAKSIKSDKAQVEELKAKVAALQEWACAAAEAKEAVKDENKILEQKLAEYEKENNTNQLKQTTSYEDRTGERHLWTKSSSLVIGAGTISRREIELGNNIAMDFETVILRWKFDITPNDQDIGFSILKGKVDDKNIKTADAVVRERVVLGGGGGEVQGAFAVQNACTLIWSNQQSWVRPRTVKYVVEALAMM</sequence>
<evidence type="ECO:0000256" key="1">
    <source>
        <dbReference type="SAM" id="Coils"/>
    </source>
</evidence>
<feature type="compositionally biased region" description="Polar residues" evidence="2">
    <location>
        <begin position="15"/>
        <end position="25"/>
    </location>
</feature>
<proteinExistence type="predicted"/>
<protein>
    <submittedName>
        <fullName evidence="3">Uncharacterized protein</fullName>
    </submittedName>
</protein>
<feature type="compositionally biased region" description="Basic and acidic residues" evidence="2">
    <location>
        <begin position="26"/>
        <end position="39"/>
    </location>
</feature>
<gene>
    <name evidence="3" type="ORF">CDEB00056_LOCUS9083</name>
</gene>
<feature type="coiled-coil region" evidence="1">
    <location>
        <begin position="130"/>
        <end position="192"/>
    </location>
</feature>
<feature type="coiled-coil region" evidence="1">
    <location>
        <begin position="375"/>
        <end position="406"/>
    </location>
</feature>
<feature type="coiled-coil region" evidence="1">
    <location>
        <begin position="257"/>
        <end position="284"/>
    </location>
</feature>
<keyword evidence="1" id="KW-0175">Coiled coil</keyword>
<feature type="compositionally biased region" description="Polar residues" evidence="2">
    <location>
        <begin position="40"/>
        <end position="59"/>
    </location>
</feature>
<name>A0A7S3V8F0_9STRA</name>
<evidence type="ECO:0000313" key="3">
    <source>
        <dbReference type="EMBL" id="CAE0464242.1"/>
    </source>
</evidence>
<organism evidence="3">
    <name type="scientific">Chaetoceros debilis</name>
    <dbReference type="NCBI Taxonomy" id="122233"/>
    <lineage>
        <taxon>Eukaryota</taxon>
        <taxon>Sar</taxon>
        <taxon>Stramenopiles</taxon>
        <taxon>Ochrophyta</taxon>
        <taxon>Bacillariophyta</taxon>
        <taxon>Coscinodiscophyceae</taxon>
        <taxon>Chaetocerotophycidae</taxon>
        <taxon>Chaetocerotales</taxon>
        <taxon>Chaetocerotaceae</taxon>
        <taxon>Chaetoceros</taxon>
    </lineage>
</organism>
<evidence type="ECO:0000256" key="2">
    <source>
        <dbReference type="SAM" id="MobiDB-lite"/>
    </source>
</evidence>
<accession>A0A7S3V8F0</accession>
<reference evidence="3" key="1">
    <citation type="submission" date="2021-01" db="EMBL/GenBank/DDBJ databases">
        <authorList>
            <person name="Corre E."/>
            <person name="Pelletier E."/>
            <person name="Niang G."/>
            <person name="Scheremetjew M."/>
            <person name="Finn R."/>
            <person name="Kale V."/>
            <person name="Holt S."/>
            <person name="Cochrane G."/>
            <person name="Meng A."/>
            <person name="Brown T."/>
            <person name="Cohen L."/>
        </authorList>
    </citation>
    <scope>NUCLEOTIDE SEQUENCE</scope>
    <source>
        <strain evidence="3">MM31A-1</strain>
    </source>
</reference>
<dbReference type="AlphaFoldDB" id="A0A7S3V8F0"/>
<dbReference type="Gene3D" id="2.60.120.680">
    <property type="entry name" value="GOLD domain"/>
    <property type="match status" value="1"/>
</dbReference>